<dbReference type="Proteomes" id="UP000215902">
    <property type="component" value="Unassembled WGS sequence"/>
</dbReference>
<accession>A0A267D9C3</accession>
<feature type="compositionally biased region" description="Basic and acidic residues" evidence="1">
    <location>
        <begin position="1"/>
        <end position="24"/>
    </location>
</feature>
<keyword evidence="3" id="KW-1185">Reference proteome</keyword>
<dbReference type="EMBL" id="NIVC01005206">
    <property type="protein sequence ID" value="PAA45910.1"/>
    <property type="molecule type" value="Genomic_DNA"/>
</dbReference>
<sequence length="80" mass="8300">VERLTRQLSSERFERERLASELRRSGGGSGGGGGGGGAGLYGSHGALYRPDSRGNASPSRTGILKSPTPRSHSPSAGRYD</sequence>
<proteinExistence type="predicted"/>
<feature type="compositionally biased region" description="Gly residues" evidence="1">
    <location>
        <begin position="25"/>
        <end position="42"/>
    </location>
</feature>
<name>A0A267D9C3_9PLAT</name>
<protein>
    <submittedName>
        <fullName evidence="2">Uncharacterized protein</fullName>
    </submittedName>
</protein>
<reference evidence="2 3" key="1">
    <citation type="submission" date="2017-06" db="EMBL/GenBank/DDBJ databases">
        <title>A platform for efficient transgenesis in Macrostomum lignano, a flatworm model organism for stem cell research.</title>
        <authorList>
            <person name="Berezikov E."/>
        </authorList>
    </citation>
    <scope>NUCLEOTIDE SEQUENCE [LARGE SCALE GENOMIC DNA]</scope>
    <source>
        <strain evidence="2">DV1</strain>
        <tissue evidence="2">Whole organism</tissue>
    </source>
</reference>
<evidence type="ECO:0000256" key="1">
    <source>
        <dbReference type="SAM" id="MobiDB-lite"/>
    </source>
</evidence>
<dbReference type="AlphaFoldDB" id="A0A267D9C3"/>
<evidence type="ECO:0000313" key="3">
    <source>
        <dbReference type="Proteomes" id="UP000215902"/>
    </source>
</evidence>
<gene>
    <name evidence="2" type="ORF">BOX15_Mlig026128g2</name>
</gene>
<organism evidence="2 3">
    <name type="scientific">Macrostomum lignano</name>
    <dbReference type="NCBI Taxonomy" id="282301"/>
    <lineage>
        <taxon>Eukaryota</taxon>
        <taxon>Metazoa</taxon>
        <taxon>Spiralia</taxon>
        <taxon>Lophotrochozoa</taxon>
        <taxon>Platyhelminthes</taxon>
        <taxon>Rhabditophora</taxon>
        <taxon>Macrostomorpha</taxon>
        <taxon>Macrostomida</taxon>
        <taxon>Macrostomidae</taxon>
        <taxon>Macrostomum</taxon>
    </lineage>
</organism>
<feature type="region of interest" description="Disordered" evidence="1">
    <location>
        <begin position="1"/>
        <end position="80"/>
    </location>
</feature>
<evidence type="ECO:0000313" key="2">
    <source>
        <dbReference type="EMBL" id="PAA45910.1"/>
    </source>
</evidence>
<comment type="caution">
    <text evidence="2">The sequence shown here is derived from an EMBL/GenBank/DDBJ whole genome shotgun (WGS) entry which is preliminary data.</text>
</comment>
<feature type="non-terminal residue" evidence="2">
    <location>
        <position position="1"/>
    </location>
</feature>